<dbReference type="EMBL" id="GAMC01011265">
    <property type="protein sequence ID" value="JAB95290.1"/>
    <property type="molecule type" value="mRNA"/>
</dbReference>
<reference evidence="2" key="2">
    <citation type="journal article" date="2014" name="BMC Genomics">
        <title>A genomic perspective to assessing quality of mass-reared SIT flies used in Mediterranean fruit fly (Ceratitis capitata) eradication in California.</title>
        <authorList>
            <person name="Calla B."/>
            <person name="Hall B."/>
            <person name="Hou S."/>
            <person name="Geib S.M."/>
        </authorList>
    </citation>
    <scope>NUCLEOTIDE SEQUENCE</scope>
</reference>
<name>W8B2D1_CERCA</name>
<dbReference type="AlphaFoldDB" id="W8B2D1"/>
<dbReference type="InterPro" id="IPR051057">
    <property type="entry name" value="PI-PLC_domain"/>
</dbReference>
<organism evidence="2">
    <name type="scientific">Ceratitis capitata</name>
    <name type="common">Mediterranean fruit fly</name>
    <name type="synonym">Tephritis capitata</name>
    <dbReference type="NCBI Taxonomy" id="7213"/>
    <lineage>
        <taxon>Eukaryota</taxon>
        <taxon>Metazoa</taxon>
        <taxon>Ecdysozoa</taxon>
        <taxon>Arthropoda</taxon>
        <taxon>Hexapoda</taxon>
        <taxon>Insecta</taxon>
        <taxon>Pterygota</taxon>
        <taxon>Neoptera</taxon>
        <taxon>Endopterygota</taxon>
        <taxon>Diptera</taxon>
        <taxon>Brachycera</taxon>
        <taxon>Muscomorpha</taxon>
        <taxon>Tephritoidea</taxon>
        <taxon>Tephritidae</taxon>
        <taxon>Ceratitis</taxon>
        <taxon>Ceratitis</taxon>
    </lineage>
</organism>
<sequence>RFHQHHNQFQIKFKFSVANVTTAMYLSFLLIICYTLPPLLRACPIYLTISLDGKTLQDSHIEVNWGPECHEYPEWIGIFNEDPSTAYVPPEARITDITNSSGKIVSDVKIGKLRFPQGWNNYDENVVPIEYPKGKCLPYYVASFNGTELLTVECLKIQPNWMSKLDHIAQMPLKELFIPGTHASAAYVANLTKTKSVLIKDYVVAQQFDVWSQLVFGIRYLDFSIGYDKIDDVYDSNNADNFYIVNENKLVRPLRSVLRDIKRFVQLSHEVVILDFSSFPIGFYKHPERHSGLNHLLREEVGDIVYIRNTSTQEGSKQCDELTIEEIRKDNKYLIILYPVQELPYPESESKMLCSNWKRFSTAFMNTSEALDNMRLLFSKKQNSPIQNEGWVFQAIRSMEQSLNNNKLETAKERAAILNPKVTSWLKGPWSLAANVVAFDYFSNTNIIDVAIYANMHKAFNMANKNFVNFEIVSV</sequence>
<dbReference type="GO" id="GO:0008081">
    <property type="term" value="F:phosphoric diester hydrolase activity"/>
    <property type="evidence" value="ECO:0007669"/>
    <property type="project" value="InterPro"/>
</dbReference>
<keyword evidence="1" id="KW-1133">Transmembrane helix</keyword>
<feature type="non-terminal residue" evidence="2">
    <location>
        <position position="1"/>
    </location>
</feature>
<dbReference type="SUPFAM" id="SSF51695">
    <property type="entry name" value="PLC-like phosphodiesterases"/>
    <property type="match status" value="1"/>
</dbReference>
<evidence type="ECO:0000256" key="1">
    <source>
        <dbReference type="SAM" id="Phobius"/>
    </source>
</evidence>
<dbReference type="OrthoDB" id="2015280at2759"/>
<keyword evidence="1" id="KW-0812">Transmembrane</keyword>
<dbReference type="GO" id="GO:0006629">
    <property type="term" value="P:lipid metabolic process"/>
    <property type="evidence" value="ECO:0007669"/>
    <property type="project" value="InterPro"/>
</dbReference>
<feature type="transmembrane region" description="Helical" evidence="1">
    <location>
        <begin position="20"/>
        <end position="40"/>
    </location>
</feature>
<reference evidence="2" key="1">
    <citation type="submission" date="2013-07" db="EMBL/GenBank/DDBJ databases">
        <authorList>
            <person name="Geib S."/>
        </authorList>
    </citation>
    <scope>NUCLEOTIDE SEQUENCE</scope>
</reference>
<dbReference type="InterPro" id="IPR017946">
    <property type="entry name" value="PLC-like_Pdiesterase_TIM-brl"/>
</dbReference>
<proteinExistence type="evidence at transcript level"/>
<protein>
    <recommendedName>
        <fullName evidence="3">PI-PLC X domain-containing protein 1</fullName>
    </recommendedName>
</protein>
<dbReference type="PANTHER" id="PTHR13593:SF103">
    <property type="entry name" value="RE10370P"/>
    <property type="match status" value="1"/>
</dbReference>
<accession>W8B2D1</accession>
<dbReference type="PANTHER" id="PTHR13593">
    <property type="match status" value="1"/>
</dbReference>
<dbReference type="Gene3D" id="3.20.20.190">
    <property type="entry name" value="Phosphatidylinositol (PI) phosphodiesterase"/>
    <property type="match status" value="1"/>
</dbReference>
<keyword evidence="1" id="KW-0472">Membrane</keyword>
<evidence type="ECO:0008006" key="3">
    <source>
        <dbReference type="Google" id="ProtNLM"/>
    </source>
</evidence>
<evidence type="ECO:0000313" key="2">
    <source>
        <dbReference type="EMBL" id="JAB95290.1"/>
    </source>
</evidence>